<name>A0ABS0LU91_9GAMM</name>
<protein>
    <submittedName>
        <fullName evidence="4">Replication protein</fullName>
    </submittedName>
</protein>
<evidence type="ECO:0000256" key="1">
    <source>
        <dbReference type="SAM" id="MobiDB-lite"/>
    </source>
</evidence>
<dbReference type="EMBL" id="JADUMB010000001">
    <property type="protein sequence ID" value="MBH1918894.1"/>
    <property type="molecule type" value="Genomic_DNA"/>
</dbReference>
<accession>A0ABS0LU91</accession>
<evidence type="ECO:0000259" key="3">
    <source>
        <dbReference type="Pfam" id="PF10544"/>
    </source>
</evidence>
<evidence type="ECO:0000259" key="2">
    <source>
        <dbReference type="Pfam" id="PF04492"/>
    </source>
</evidence>
<dbReference type="InterPro" id="IPR018306">
    <property type="entry name" value="Phage_T5_Orf172_DNA-bd"/>
</dbReference>
<dbReference type="Proteomes" id="UP000635335">
    <property type="component" value="Unassembled WGS sequence"/>
</dbReference>
<reference evidence="4 5" key="1">
    <citation type="submission" date="2020-11" db="EMBL/GenBank/DDBJ databases">
        <title>Enhanced detection system for hospital associated transmission using whole genome sequencing surveillance.</title>
        <authorList>
            <person name="Harrison L.H."/>
            <person name="Van Tyne D."/>
            <person name="Marsh J.W."/>
            <person name="Griffith M.P."/>
            <person name="Snyder D.J."/>
            <person name="Cooper V.S."/>
            <person name="Mustapha M."/>
        </authorList>
    </citation>
    <scope>NUCLEOTIDE SEQUENCE [LARGE SCALE GENOMIC DNA]</scope>
    <source>
        <strain evidence="4 5">SER00227</strain>
    </source>
</reference>
<sequence>MADTDDGYTRIANDLLDSIMSNNFTVRQMKLLLAVIRKTYGFNKKFDWISGEQFSEMTGMPRTRCSSTKTELLNMKVLITDGRKVGINKVISDWCIERPERRREYGSTKHKAGYIYVFAEDENGPVKVGFTSRDAEERLKEVKYYFEGGNPKVFYVSPFNLHAGAVEPLVHQAMKGQMIRGEMFEATVTQAVNEINAVIESFTPYVTDIVTPSVNHDLHHEGHTKDNIQKKERNITQTHEVGLSLEEKLTPRQKGTNPREKGTNPRSAMPAFDRERLRDTWNCKADKHGLPKIRNVSTTVESGLKRLWQSYLKQCKELGSQPTEINTFLNGYLAHGYTPTKWACGDNPEGKRYGIETALRQEKIDEILSRED</sequence>
<proteinExistence type="predicted"/>
<dbReference type="Gene3D" id="1.10.10.10">
    <property type="entry name" value="Winged helix-like DNA-binding domain superfamily/Winged helix DNA-binding domain"/>
    <property type="match status" value="1"/>
</dbReference>
<organism evidence="4 5">
    <name type="scientific">Serratia surfactantfaciens</name>
    <dbReference type="NCBI Taxonomy" id="2741499"/>
    <lineage>
        <taxon>Bacteria</taxon>
        <taxon>Pseudomonadati</taxon>
        <taxon>Pseudomonadota</taxon>
        <taxon>Gammaproteobacteria</taxon>
        <taxon>Enterobacterales</taxon>
        <taxon>Yersiniaceae</taxon>
        <taxon>Serratia</taxon>
    </lineage>
</organism>
<keyword evidence="5" id="KW-1185">Reference proteome</keyword>
<dbReference type="InterPro" id="IPR006497">
    <property type="entry name" value="Phage_lambda_VrpO_N"/>
</dbReference>
<dbReference type="InterPro" id="IPR036388">
    <property type="entry name" value="WH-like_DNA-bd_sf"/>
</dbReference>
<feature type="domain" description="Bacteriophage T5 Orf172 DNA-binding" evidence="3">
    <location>
        <begin position="113"/>
        <end position="196"/>
    </location>
</feature>
<dbReference type="RefSeq" id="WP_197667216.1">
    <property type="nucleotide sequence ID" value="NZ_JADUMB010000001.1"/>
</dbReference>
<comment type="caution">
    <text evidence="4">The sequence shown here is derived from an EMBL/GenBank/DDBJ whole genome shotgun (WGS) entry which is preliminary data.</text>
</comment>
<dbReference type="Pfam" id="PF04492">
    <property type="entry name" value="Phage_rep_O"/>
    <property type="match status" value="1"/>
</dbReference>
<gene>
    <name evidence="4" type="ORF">I5U16_01810</name>
</gene>
<evidence type="ECO:0000313" key="4">
    <source>
        <dbReference type="EMBL" id="MBH1918894.1"/>
    </source>
</evidence>
<evidence type="ECO:0000313" key="5">
    <source>
        <dbReference type="Proteomes" id="UP000635335"/>
    </source>
</evidence>
<feature type="domain" description="Bacteriophage lambda Replication protein O N-terminal" evidence="2">
    <location>
        <begin position="1"/>
        <end position="94"/>
    </location>
</feature>
<dbReference type="NCBIfam" id="TIGR01610">
    <property type="entry name" value="phage_O_Nterm"/>
    <property type="match status" value="1"/>
</dbReference>
<feature type="region of interest" description="Disordered" evidence="1">
    <location>
        <begin position="243"/>
        <end position="268"/>
    </location>
</feature>
<dbReference type="Pfam" id="PF10544">
    <property type="entry name" value="T5orf172"/>
    <property type="match status" value="1"/>
</dbReference>